<dbReference type="Proteomes" id="UP001300261">
    <property type="component" value="Unassembled WGS sequence"/>
</dbReference>
<evidence type="ECO:0000313" key="4">
    <source>
        <dbReference type="EMBL" id="MCX2721894.1"/>
    </source>
</evidence>
<comment type="caution">
    <text evidence="4">The sequence shown here is derived from an EMBL/GenBank/DDBJ whole genome shotgun (WGS) entry which is preliminary data.</text>
</comment>
<accession>A0ABT3QY73</accession>
<evidence type="ECO:0000256" key="3">
    <source>
        <dbReference type="PROSITE-ProRule" id="PRU00339"/>
    </source>
</evidence>
<dbReference type="Gene3D" id="1.25.40.10">
    <property type="entry name" value="Tetratricopeptide repeat domain"/>
    <property type="match status" value="1"/>
</dbReference>
<dbReference type="PANTHER" id="PTHR44858:SF1">
    <property type="entry name" value="UDP-N-ACETYLGLUCOSAMINE--PEPTIDE N-ACETYLGLUCOSAMINYLTRANSFERASE SPINDLY-RELATED"/>
    <property type="match status" value="1"/>
</dbReference>
<dbReference type="Pfam" id="PF07719">
    <property type="entry name" value="TPR_2"/>
    <property type="match status" value="1"/>
</dbReference>
<sequence>MTLCEPRIDTHRPTDHRAAFLSLLLILTVLCLAVLPAASHATEYQDELFEALKKAANEEEARKIEDDIWHSWLDAAPTPEIREKIDTAMRRRDSYDFQGAKDLLDEVVEEVPDYSEGWNQRAFVLFLQGNYEASLEDAERALALEPRHFGALSGKAIILMTLGRVQPAQEALRQAVEIHPFLKERHMLIEPEGVEL</sequence>
<dbReference type="SMART" id="SM00028">
    <property type="entry name" value="TPR"/>
    <property type="match status" value="2"/>
</dbReference>
<proteinExistence type="predicted"/>
<evidence type="ECO:0000313" key="5">
    <source>
        <dbReference type="Proteomes" id="UP001300261"/>
    </source>
</evidence>
<dbReference type="Pfam" id="PF13181">
    <property type="entry name" value="TPR_8"/>
    <property type="match status" value="1"/>
</dbReference>
<evidence type="ECO:0000256" key="2">
    <source>
        <dbReference type="ARBA" id="ARBA00022803"/>
    </source>
</evidence>
<dbReference type="InterPro" id="IPR011990">
    <property type="entry name" value="TPR-like_helical_dom_sf"/>
</dbReference>
<dbReference type="PANTHER" id="PTHR44858">
    <property type="entry name" value="TETRATRICOPEPTIDE REPEAT PROTEIN 6"/>
    <property type="match status" value="1"/>
</dbReference>
<evidence type="ECO:0000256" key="1">
    <source>
        <dbReference type="ARBA" id="ARBA00022737"/>
    </source>
</evidence>
<dbReference type="InterPro" id="IPR013105">
    <property type="entry name" value="TPR_2"/>
</dbReference>
<dbReference type="PROSITE" id="PS50005">
    <property type="entry name" value="TPR"/>
    <property type="match status" value="1"/>
</dbReference>
<dbReference type="SUPFAM" id="SSF48452">
    <property type="entry name" value="TPR-like"/>
    <property type="match status" value="1"/>
</dbReference>
<dbReference type="EMBL" id="JAPEVI010000003">
    <property type="protein sequence ID" value="MCX2721894.1"/>
    <property type="molecule type" value="Genomic_DNA"/>
</dbReference>
<feature type="repeat" description="TPR" evidence="3">
    <location>
        <begin position="115"/>
        <end position="148"/>
    </location>
</feature>
<protein>
    <submittedName>
        <fullName evidence="4">Tetratricopeptide repeat protein</fullName>
    </submittedName>
</protein>
<keyword evidence="1" id="KW-0677">Repeat</keyword>
<dbReference type="InterPro" id="IPR019734">
    <property type="entry name" value="TPR_rpt"/>
</dbReference>
<gene>
    <name evidence="4" type="ORF">ON753_05670</name>
</gene>
<keyword evidence="5" id="KW-1185">Reference proteome</keyword>
<name>A0ABT3QY73_9HYPH</name>
<dbReference type="RefSeq" id="WP_265961600.1">
    <property type="nucleotide sequence ID" value="NZ_JAPEVI010000003.1"/>
</dbReference>
<organism evidence="4 5">
    <name type="scientific">Roseibium salinum</name>
    <dbReference type="NCBI Taxonomy" id="1604349"/>
    <lineage>
        <taxon>Bacteria</taxon>
        <taxon>Pseudomonadati</taxon>
        <taxon>Pseudomonadota</taxon>
        <taxon>Alphaproteobacteria</taxon>
        <taxon>Hyphomicrobiales</taxon>
        <taxon>Stappiaceae</taxon>
        <taxon>Roseibium</taxon>
    </lineage>
</organism>
<keyword evidence="2 3" id="KW-0802">TPR repeat</keyword>
<dbReference type="InterPro" id="IPR050498">
    <property type="entry name" value="Ycf3"/>
</dbReference>
<reference evidence="4 5" key="1">
    <citation type="journal article" date="2016" name="Int. J. Syst. Evol. Microbiol.">
        <title>Labrenzia salina sp. nov., isolated from the rhizosphere of the halophyte Arthrocnemum macrostachyum.</title>
        <authorList>
            <person name="Camacho M."/>
            <person name="Redondo-Gomez S."/>
            <person name="Rodriguez-Llorente I."/>
            <person name="Rohde M."/>
            <person name="Sproer C."/>
            <person name="Schumann P."/>
            <person name="Klenk H.P."/>
            <person name="Montero-Calasanz M.D.C."/>
        </authorList>
    </citation>
    <scope>NUCLEOTIDE SEQUENCE [LARGE SCALE GENOMIC DNA]</scope>
    <source>
        <strain evidence="4 5">DSM 29163</strain>
    </source>
</reference>